<sequence length="533" mass="61111">MRYSTVLSGKRRIDSVIVSHNNEQIEFKGTQTVCGGDADQELFEFMNIFFEGCRESTMDQLWNLFKEGKRILQPGYFEEAETPELSELRERSLDYQFLIDKLGPIVKRMYELVTPNEIAYAAQVTGRTVAPKDLMRMAAMGDYPEETTIDNDKYAELVKLAFTAQLCFPLINQLLDQINEVTGKDYQYAVVGSMISQIPSIVEIPGWKIMDTYIRASCARKDSKRENTDVVSEERYVDYIVFEGLFSKLSLSFIPSQLKDKNLSKELNSLVEGKIRKEQSTKFTRFSESKPGSDDQSIPESYRIAQTVNGSDEEAMAEFFSFGMFDEEDKPRHKDIFKYQAKALGIKAEKTVEKLFHNLPTVWDFRFTNIQNQLLQLAFIDDINYYLYPAMDYRQLTAAMCLAQVKLFEQGYEHLAQLVRAMRSNAVPITYMGDEFKLSTKEREDLIDLCYIYVGQSTASTDNMLVMSVQSFLDELAASGWESNIEPGLLGNQKFLDAMSPGDMYPIDLVPEIKRELLALITQTHSVEKENEE</sequence>
<gene>
    <name evidence="1" type="ORF">PS1_0065</name>
</gene>
<proteinExistence type="predicted"/>
<keyword evidence="2" id="KW-1185">Reference proteome</keyword>
<dbReference type="Proteomes" id="UP000317703">
    <property type="component" value="Segment"/>
</dbReference>
<reference evidence="1" key="1">
    <citation type="submission" date="2019-06" db="EMBL/GenBank/DDBJ databases">
        <title>Complete genome sequence of Aeromonas hydrophila bacteriophage PS1.</title>
        <authorList>
            <person name="Rai S."/>
            <person name="Tyagi A."/>
            <person name="Kumar N."/>
            <person name="Singh N."/>
        </authorList>
    </citation>
    <scope>NUCLEOTIDE SEQUENCE [LARGE SCALE GENOMIC DNA]</scope>
</reference>
<accession>A0A514TUX8</accession>
<evidence type="ECO:0000313" key="2">
    <source>
        <dbReference type="Proteomes" id="UP000317703"/>
    </source>
</evidence>
<organism evidence="1 2">
    <name type="scientific">Aeromonas phage PS1</name>
    <dbReference type="NCBI Taxonomy" id="2591406"/>
    <lineage>
        <taxon>Viruses</taxon>
        <taxon>Duplodnaviria</taxon>
        <taxon>Heunggongvirae</taxon>
        <taxon>Uroviricota</taxon>
        <taxon>Caudoviricetes</taxon>
        <taxon>Chimalliviridae</taxon>
        <taxon>Ferozepurvirus</taxon>
        <taxon>Ferozepurvirus PS1</taxon>
    </lineage>
</organism>
<dbReference type="EMBL" id="MN032614">
    <property type="protein sequence ID" value="QDJ96824.1"/>
    <property type="molecule type" value="Genomic_DNA"/>
</dbReference>
<name>A0A514TUX8_9CAUD</name>
<protein>
    <submittedName>
        <fullName evidence="1">Uncharacterized protein</fullName>
    </submittedName>
</protein>
<evidence type="ECO:0000313" key="1">
    <source>
        <dbReference type="EMBL" id="QDJ96824.1"/>
    </source>
</evidence>